<dbReference type="Proteomes" id="UP000054805">
    <property type="component" value="Unassembled WGS sequence"/>
</dbReference>
<dbReference type="InterPro" id="IPR000477">
    <property type="entry name" value="RT_dom"/>
</dbReference>
<dbReference type="InterPro" id="IPR008042">
    <property type="entry name" value="Retrotrans_Pao"/>
</dbReference>
<dbReference type="SMART" id="SM00320">
    <property type="entry name" value="WD40"/>
    <property type="match status" value="4"/>
</dbReference>
<evidence type="ECO:0000313" key="6">
    <source>
        <dbReference type="Proteomes" id="UP000054805"/>
    </source>
</evidence>
<evidence type="ECO:0000256" key="1">
    <source>
        <dbReference type="PROSITE-ProRule" id="PRU00047"/>
    </source>
</evidence>
<evidence type="ECO:0000256" key="2">
    <source>
        <dbReference type="SAM" id="MobiDB-lite"/>
    </source>
</evidence>
<sequence length="2214" mass="246598">MAAAAKALSRKLAASKVRLNCLLTELEELSIDAVDDNLLGGQLELTEALFRETDALQAEWEQDLEAGERKAAIEDWAKSRRRFLEARARAQGRLRPKQLNGPSCSEGCTGCNLRQTAAPARIGKLPELTLPQFDGEVLKFPTFWAQFEASVHADTELDDATKFAYLLSNTTGRALGAIAGIPITAANYPQAVDILQKRFGRPKIVARAHLLALWKAPECREMTRQGIQTLVDEITKQLRCLAAMGKDPHAGELPWSEALMPGLKEKFPRKLQRAWDLKVGSGPESEDNLEKFLEFAQLQADSLSPPDEFSPEASREEKGGEATRKELKNARKKGRDRVTSSAAALVTSVQRVCPFCEGDHDVTGCQRFLDAGYSARMSMSREKGVCYKCLKTGHRARECRTSRSCGVDGCRQPHHQLLHPPSTGKPSRPPGPDQAHQSLLAARSEPGGCLQTVRARAYGPDGNHVVVNCLFDTGAEVSFIRKDVAEVLGLTGSHERCRFTTLGGRMGPERKWRRVEFRLGAVGGSGQAETSTPVQALAIPQVCGKIQPLPTRPAGSIPAEPERGQRPGTPLLIDVLTGIDYYYEFVTGRIRRSSSGTVAVETRLGWLVCGKTDPRQSPKVQVLLTKGEGSDDDILRRFWDIESLGITTTEDTAADGTAAMKKFEEDLHLDGGRYSVSLPWVPGGPSLPSNYSHARRRLLVLERRLKAREEDRLQYASVMKQYFDEGWAEPAPKVSPPGRTWYLPHHAVYQGAGGERKCRVVFDGAAPYKGITLNRQLEVGPNLQIDLLRAILSFRRLRVGLQADIEKMYLQIRVRAEDRDACRFLWRDDEQKIRKYRLTRVCFGLTCSPFLAMGTVRSHAKQNYESKPRAAEEVLNHMYMDDLATSCDSVAEARTLVDQLSSLLASGGFRLHKWASNEPDALQDLPMERTTTGAGGRPWKTLGIYWERDEDYLTFVNPGRSHFEGGDTKRQLLSVASGIFDPIGCLAPFLVRAKILFQLLWERGLDWDEPLPADVERPWLAWKSELEDLPLVRLPRALVPIPLDHVKRIELHAFSDASERAYGAVVYLRVEPLSGPAWVRLTAAKTRVAPLKRLSLPRLELMGALVAARLIRYVQRALNLDIHSLSCWSDSEVSLAACQWKPFVRNRVEEIQQLVEPTRWRHCPGKSNPADVLSRGASLRRLSKDCCWWQGPRWLAEPSEAWPRKLGPSESKPPSPPDEGRSPQATMLVSVVTHSPDHGLDPSRYGDIEKLFRITALCFRFVHNCGSAAEDRRSGPLTATELEASEQVWVRIAQRQAFPKEIEALKRNANPIPGRSRDAACWRPAGEVQLTVLRKAPGPPPERSRGDARTCPSLPPEAATRRCFPDIVRAAATLLDPAGAESRKAGATWLSPMPLGHWAAASADLPEARTTPAPAFAHVGMDFAGPLFVRGTRKTTIPRYVCLITCMVSRAVHLELVPEMSTVGVLQALRRFMARRGRPAIIQTDNFRSFQSAAAELRRLWKEIDVDQVQRDLAGQRIRWKFIPPRAPWMGGYWERLIRTMKESLRKVLGRALLDDEELRTILCEVEACLNARPLTLVEERPEGPVPLSPFQLLTGRAYMDFPEVGDSEKSWHPTGEKSRRWANRWRYRQQLIAKWWRRWRSGYLPTLLPRRRWTGNTEGPKLNDLVLILEDNVPRGRCPLGVVVELFPGADGVARSARLRTTAAEMTRPVSKLVVLEPAHVSDGRTSSPSGGEDVPPAGRIAISTSRGLDRAKETPVAAVDDRSRAIQWLVTSLRQSPVKRYVEEIAISPAASGLLIGGPNEPPAWAADPSSIYRVTKYRFLVPLPNKTNVYSRGSFCLHSTLHYRLPDNPVFGWPRKPALCSPLSVCPTSVRLAKLYLSISSNNKSFESWYAVLYSIGYSPDGKLLAVADRSGYVRIFDLARTMESETCETCLCIDFKATVGFVYALASKDNLLVCGSSDGTVQLYKWDDLNNGIINEVRLKKSSNSMNNAEVNVLCFDSFQANRLYAAGSDSFVYCYDIETKDIVHQYKEHSEDVYCLLQMNSNELVSAGEDGNVNFYDLRTKGLNKTLQPYKSPACNRSFGKWIGCLAVDNDTLLCGGGVHLGIWYIGSCDLLRAMPLKDVTWYCALMDNDGIITGGSHGHLSRWNHCGDHVSNLATTSHSVYDVKRNTNSDEYNVFACCGSSSAVDVFQDLGYLSFSLDVLDFGNMEIC</sequence>
<feature type="region of interest" description="Disordered" evidence="2">
    <location>
        <begin position="301"/>
        <end position="339"/>
    </location>
</feature>
<dbReference type="PANTHER" id="PTHR47331">
    <property type="entry name" value="PHD-TYPE DOMAIN-CONTAINING PROTEIN"/>
    <property type="match status" value="1"/>
</dbReference>
<dbReference type="InterPro" id="IPR036397">
    <property type="entry name" value="RNaseH_sf"/>
</dbReference>
<dbReference type="PROSITE" id="PS50158">
    <property type="entry name" value="ZF_CCHC"/>
    <property type="match status" value="1"/>
</dbReference>
<dbReference type="Pfam" id="PF05380">
    <property type="entry name" value="Peptidase_A17"/>
    <property type="match status" value="1"/>
</dbReference>
<dbReference type="InterPro" id="IPR012337">
    <property type="entry name" value="RNaseH-like_sf"/>
</dbReference>
<dbReference type="SUPFAM" id="SSF82171">
    <property type="entry name" value="DPP6 N-terminal domain-like"/>
    <property type="match status" value="1"/>
</dbReference>
<dbReference type="PANTHER" id="PTHR47331:SF1">
    <property type="entry name" value="GAG-LIKE PROTEIN"/>
    <property type="match status" value="1"/>
</dbReference>
<feature type="region of interest" description="Disordered" evidence="2">
    <location>
        <begin position="1333"/>
        <end position="1354"/>
    </location>
</feature>
<dbReference type="SMART" id="SM00343">
    <property type="entry name" value="ZnF_C2HC"/>
    <property type="match status" value="1"/>
</dbReference>
<dbReference type="InterPro" id="IPR036322">
    <property type="entry name" value="WD40_repeat_dom_sf"/>
</dbReference>
<proteinExistence type="predicted"/>
<dbReference type="Pfam" id="PF00400">
    <property type="entry name" value="WD40"/>
    <property type="match status" value="2"/>
</dbReference>
<dbReference type="SUPFAM" id="SSF53098">
    <property type="entry name" value="Ribonuclease H-like"/>
    <property type="match status" value="1"/>
</dbReference>
<keyword evidence="1" id="KW-0863">Zinc-finger</keyword>
<feature type="domain" description="Integrase catalytic" evidence="4">
    <location>
        <begin position="1410"/>
        <end position="1598"/>
    </location>
</feature>
<keyword evidence="1" id="KW-0862">Zinc</keyword>
<accession>A0A0V1JEE3</accession>
<organism evidence="5 6">
    <name type="scientific">Trichinella pseudospiralis</name>
    <name type="common">Parasitic roundworm</name>
    <dbReference type="NCBI Taxonomy" id="6337"/>
    <lineage>
        <taxon>Eukaryota</taxon>
        <taxon>Metazoa</taxon>
        <taxon>Ecdysozoa</taxon>
        <taxon>Nematoda</taxon>
        <taxon>Enoplea</taxon>
        <taxon>Dorylaimia</taxon>
        <taxon>Trichinellida</taxon>
        <taxon>Trichinellidae</taxon>
        <taxon>Trichinella</taxon>
    </lineage>
</organism>
<feature type="region of interest" description="Disordered" evidence="2">
    <location>
        <begin position="411"/>
        <end position="436"/>
    </location>
</feature>
<dbReference type="InterPro" id="IPR001878">
    <property type="entry name" value="Znf_CCHC"/>
</dbReference>
<dbReference type="Pfam" id="PF03564">
    <property type="entry name" value="DUF1759"/>
    <property type="match status" value="1"/>
</dbReference>
<feature type="region of interest" description="Disordered" evidence="2">
    <location>
        <begin position="1200"/>
        <end position="1223"/>
    </location>
</feature>
<dbReference type="Gene3D" id="3.10.10.10">
    <property type="entry name" value="HIV Type 1 Reverse Transcriptase, subunit A, domain 1"/>
    <property type="match status" value="1"/>
</dbReference>
<dbReference type="InterPro" id="IPR043502">
    <property type="entry name" value="DNA/RNA_pol_sf"/>
</dbReference>
<dbReference type="Gene3D" id="2.130.10.10">
    <property type="entry name" value="YVTN repeat-like/Quinoprotein amine dehydrogenase"/>
    <property type="match status" value="1"/>
</dbReference>
<dbReference type="EMBL" id="JYDS01000010">
    <property type="protein sequence ID" value="KRZ33345.1"/>
    <property type="molecule type" value="Genomic_DNA"/>
</dbReference>
<dbReference type="PROSITE" id="PS50994">
    <property type="entry name" value="INTEGRASE"/>
    <property type="match status" value="1"/>
</dbReference>
<dbReference type="GO" id="GO:0042575">
    <property type="term" value="C:DNA polymerase complex"/>
    <property type="evidence" value="ECO:0007669"/>
    <property type="project" value="UniProtKB-ARBA"/>
</dbReference>
<gene>
    <name evidence="5" type="primary">Thoc6</name>
    <name evidence="5" type="ORF">T4B_11114</name>
</gene>
<keyword evidence="6" id="KW-1185">Reference proteome</keyword>
<comment type="caution">
    <text evidence="5">The sequence shown here is derived from an EMBL/GenBank/DDBJ whole genome shotgun (WGS) entry which is preliminary data.</text>
</comment>
<dbReference type="CDD" id="cd01644">
    <property type="entry name" value="RT_pepA17"/>
    <property type="match status" value="1"/>
</dbReference>
<dbReference type="GO" id="GO:0019899">
    <property type="term" value="F:enzyme binding"/>
    <property type="evidence" value="ECO:0007669"/>
    <property type="project" value="UniProtKB-ARBA"/>
</dbReference>
<dbReference type="InterPro" id="IPR043128">
    <property type="entry name" value="Rev_trsase/Diguanyl_cyclase"/>
</dbReference>
<reference evidence="5 6" key="1">
    <citation type="submission" date="2015-01" db="EMBL/GenBank/DDBJ databases">
        <title>Evolution of Trichinella species and genotypes.</title>
        <authorList>
            <person name="Korhonen P.K."/>
            <person name="Edoardo P."/>
            <person name="Giuseppe L.R."/>
            <person name="Gasser R.B."/>
        </authorList>
    </citation>
    <scope>NUCLEOTIDE SEQUENCE [LARGE SCALE GENOMIC DNA]</scope>
    <source>
        <strain evidence="5">ISS588</strain>
    </source>
</reference>
<dbReference type="InterPro" id="IPR040676">
    <property type="entry name" value="DUF5641"/>
</dbReference>
<dbReference type="SUPFAM" id="SSF57756">
    <property type="entry name" value="Retrovirus zinc finger-like domains"/>
    <property type="match status" value="1"/>
</dbReference>
<name>A0A0V1JEE3_TRIPS</name>
<dbReference type="Pfam" id="PF00078">
    <property type="entry name" value="RVT_1"/>
    <property type="match status" value="1"/>
</dbReference>
<protein>
    <submittedName>
        <fullName evidence="5">THO complex subunit 6-like protein</fullName>
    </submittedName>
</protein>
<dbReference type="InterPro" id="IPR015943">
    <property type="entry name" value="WD40/YVTN_repeat-like_dom_sf"/>
</dbReference>
<dbReference type="GO" id="GO:0003676">
    <property type="term" value="F:nucleic acid binding"/>
    <property type="evidence" value="ECO:0007669"/>
    <property type="project" value="InterPro"/>
</dbReference>
<keyword evidence="1" id="KW-0479">Metal-binding</keyword>
<dbReference type="SUPFAM" id="SSF56672">
    <property type="entry name" value="DNA/RNA polymerases"/>
    <property type="match status" value="1"/>
</dbReference>
<dbReference type="SUPFAM" id="SSF50978">
    <property type="entry name" value="WD40 repeat-like"/>
    <property type="match status" value="1"/>
</dbReference>
<evidence type="ECO:0000313" key="5">
    <source>
        <dbReference type="EMBL" id="KRZ33345.1"/>
    </source>
</evidence>
<feature type="domain" description="CCHC-type" evidence="3">
    <location>
        <begin position="386"/>
        <end position="400"/>
    </location>
</feature>
<feature type="compositionally biased region" description="Basic and acidic residues" evidence="2">
    <location>
        <begin position="313"/>
        <end position="329"/>
    </location>
</feature>
<evidence type="ECO:0000259" key="4">
    <source>
        <dbReference type="PROSITE" id="PS50994"/>
    </source>
</evidence>
<dbReference type="GO" id="GO:0008270">
    <property type="term" value="F:zinc ion binding"/>
    <property type="evidence" value="ECO:0007669"/>
    <property type="project" value="UniProtKB-KW"/>
</dbReference>
<dbReference type="Gene3D" id="3.30.420.10">
    <property type="entry name" value="Ribonuclease H-like superfamily/Ribonuclease H"/>
    <property type="match status" value="1"/>
</dbReference>
<dbReference type="Pfam" id="PF18701">
    <property type="entry name" value="DUF5641"/>
    <property type="match status" value="1"/>
</dbReference>
<dbReference type="InterPro" id="IPR001584">
    <property type="entry name" value="Integrase_cat-core"/>
</dbReference>
<dbReference type="InterPro" id="IPR005312">
    <property type="entry name" value="DUF1759"/>
</dbReference>
<dbReference type="InterPro" id="IPR036875">
    <property type="entry name" value="Znf_CCHC_sf"/>
</dbReference>
<dbReference type="GO" id="GO:0015074">
    <property type="term" value="P:DNA integration"/>
    <property type="evidence" value="ECO:0007669"/>
    <property type="project" value="InterPro"/>
</dbReference>
<evidence type="ECO:0000259" key="3">
    <source>
        <dbReference type="PROSITE" id="PS50158"/>
    </source>
</evidence>
<dbReference type="Gene3D" id="3.30.70.270">
    <property type="match status" value="1"/>
</dbReference>
<dbReference type="InterPro" id="IPR001680">
    <property type="entry name" value="WD40_rpt"/>
</dbReference>